<dbReference type="AlphaFoldDB" id="A0A6L5Y364"/>
<dbReference type="GeneID" id="303114027"/>
<evidence type="ECO:0000256" key="1">
    <source>
        <dbReference type="SAM" id="Phobius"/>
    </source>
</evidence>
<accession>A0A6L5Y364</accession>
<organism evidence="2 3">
    <name type="scientific">Hornefia butyriciproducens</name>
    <dbReference type="NCBI Taxonomy" id="2652293"/>
    <lineage>
        <taxon>Bacteria</taxon>
        <taxon>Bacillati</taxon>
        <taxon>Bacillota</taxon>
        <taxon>Clostridia</taxon>
        <taxon>Peptostreptococcales</taxon>
        <taxon>Anaerovoracaceae</taxon>
        <taxon>Hornefia</taxon>
    </lineage>
</organism>
<name>A0A6L5Y364_9FIRM</name>
<keyword evidence="1" id="KW-0812">Transmembrane</keyword>
<evidence type="ECO:0000313" key="3">
    <source>
        <dbReference type="Proteomes" id="UP000474676"/>
    </source>
</evidence>
<protein>
    <recommendedName>
        <fullName evidence="4">DUF3784 domain-containing protein</fullName>
    </recommendedName>
</protein>
<keyword evidence="1" id="KW-1133">Transmembrane helix</keyword>
<reference evidence="2 3" key="1">
    <citation type="submission" date="2019-08" db="EMBL/GenBank/DDBJ databases">
        <title>In-depth cultivation of the pig gut microbiome towards novel bacterial diversity and tailored functional studies.</title>
        <authorList>
            <person name="Wylensek D."/>
            <person name="Hitch T.C.A."/>
            <person name="Clavel T."/>
        </authorList>
    </citation>
    <scope>NUCLEOTIDE SEQUENCE [LARGE SCALE GENOMIC DNA]</scope>
    <source>
        <strain evidence="2 3">WCA-MUC-591-APC-3H</strain>
    </source>
</reference>
<dbReference type="Proteomes" id="UP000474676">
    <property type="component" value="Unassembled WGS sequence"/>
</dbReference>
<sequence length="105" mass="11980">MTIFGGLMIFIGIQLFLLGSQIQRGNTRLLTASVRENIPEKEMVMFCRLFGNKILTLCFVTLGVGVVCLFLKQSTMLPPVFIIVMALYTVAREALLYRQYRKKQN</sequence>
<keyword evidence="3" id="KW-1185">Reference proteome</keyword>
<keyword evidence="1" id="KW-0472">Membrane</keyword>
<feature type="transmembrane region" description="Helical" evidence="1">
    <location>
        <begin position="6"/>
        <end position="22"/>
    </location>
</feature>
<evidence type="ECO:0008006" key="4">
    <source>
        <dbReference type="Google" id="ProtNLM"/>
    </source>
</evidence>
<proteinExistence type="predicted"/>
<feature type="transmembrane region" description="Helical" evidence="1">
    <location>
        <begin position="54"/>
        <end position="72"/>
    </location>
</feature>
<gene>
    <name evidence="2" type="ORF">FYJ64_01690</name>
</gene>
<comment type="caution">
    <text evidence="2">The sequence shown here is derived from an EMBL/GenBank/DDBJ whole genome shotgun (WGS) entry which is preliminary data.</text>
</comment>
<evidence type="ECO:0000313" key="2">
    <source>
        <dbReference type="EMBL" id="MST51043.1"/>
    </source>
</evidence>
<dbReference type="EMBL" id="VUMZ01000001">
    <property type="protein sequence ID" value="MST51043.1"/>
    <property type="molecule type" value="Genomic_DNA"/>
</dbReference>
<dbReference type="RefSeq" id="WP_154573510.1">
    <property type="nucleotide sequence ID" value="NZ_JAXFLN010000006.1"/>
</dbReference>
<feature type="transmembrane region" description="Helical" evidence="1">
    <location>
        <begin position="78"/>
        <end position="97"/>
    </location>
</feature>